<dbReference type="Pfam" id="PF14325">
    <property type="entry name" value="DUF4383"/>
    <property type="match status" value="1"/>
</dbReference>
<evidence type="ECO:0000313" key="2">
    <source>
        <dbReference type="EMBL" id="GGM94003.1"/>
    </source>
</evidence>
<dbReference type="Proteomes" id="UP000623461">
    <property type="component" value="Unassembled WGS sequence"/>
</dbReference>
<reference evidence="3" key="1">
    <citation type="journal article" date="2019" name="Int. J. Syst. Evol. Microbiol.">
        <title>The Global Catalogue of Microorganisms (GCM) 10K type strain sequencing project: providing services to taxonomists for standard genome sequencing and annotation.</title>
        <authorList>
            <consortium name="The Broad Institute Genomics Platform"/>
            <consortium name="The Broad Institute Genome Sequencing Center for Infectious Disease"/>
            <person name="Wu L."/>
            <person name="Ma J."/>
        </authorList>
    </citation>
    <scope>NUCLEOTIDE SEQUENCE [LARGE SCALE GENOMIC DNA]</scope>
    <source>
        <strain evidence="3">JCM 1365</strain>
    </source>
</reference>
<evidence type="ECO:0000313" key="3">
    <source>
        <dbReference type="Proteomes" id="UP000623461"/>
    </source>
</evidence>
<gene>
    <name evidence="2" type="ORF">GCM10009721_20180</name>
</gene>
<organism evidence="2 3">
    <name type="scientific">Terrabacter tumescens</name>
    <dbReference type="NCBI Taxonomy" id="60443"/>
    <lineage>
        <taxon>Bacteria</taxon>
        <taxon>Bacillati</taxon>
        <taxon>Actinomycetota</taxon>
        <taxon>Actinomycetes</taxon>
        <taxon>Micrococcales</taxon>
        <taxon>Intrasporangiaceae</taxon>
        <taxon>Terrabacter</taxon>
    </lineage>
</organism>
<accession>A0ABQ2HXV4</accession>
<evidence type="ECO:0000256" key="1">
    <source>
        <dbReference type="SAM" id="MobiDB-lite"/>
    </source>
</evidence>
<sequence>MDEPGLGTLTPRTGLAVGLVVAKESAANVVPVNSADNGLHLLVGLGMVLLGVALSRGRHASVDEGSSSRSVGTSGRSAH</sequence>
<dbReference type="RefSeq" id="WP_030193807.1">
    <property type="nucleotide sequence ID" value="NZ_BMNZ01000003.1"/>
</dbReference>
<dbReference type="EMBL" id="BMNZ01000003">
    <property type="protein sequence ID" value="GGM94003.1"/>
    <property type="molecule type" value="Genomic_DNA"/>
</dbReference>
<protein>
    <submittedName>
        <fullName evidence="2">Uncharacterized protein</fullName>
    </submittedName>
</protein>
<keyword evidence="3" id="KW-1185">Reference proteome</keyword>
<feature type="region of interest" description="Disordered" evidence="1">
    <location>
        <begin position="58"/>
        <end position="79"/>
    </location>
</feature>
<feature type="compositionally biased region" description="Low complexity" evidence="1">
    <location>
        <begin position="65"/>
        <end position="79"/>
    </location>
</feature>
<name>A0ABQ2HXV4_9MICO</name>
<comment type="caution">
    <text evidence="2">The sequence shown here is derived from an EMBL/GenBank/DDBJ whole genome shotgun (WGS) entry which is preliminary data.</text>
</comment>
<proteinExistence type="predicted"/>